<organism evidence="1">
    <name type="scientific">Anguilla anguilla</name>
    <name type="common">European freshwater eel</name>
    <name type="synonym">Muraena anguilla</name>
    <dbReference type="NCBI Taxonomy" id="7936"/>
    <lineage>
        <taxon>Eukaryota</taxon>
        <taxon>Metazoa</taxon>
        <taxon>Chordata</taxon>
        <taxon>Craniata</taxon>
        <taxon>Vertebrata</taxon>
        <taxon>Euteleostomi</taxon>
        <taxon>Actinopterygii</taxon>
        <taxon>Neopterygii</taxon>
        <taxon>Teleostei</taxon>
        <taxon>Anguilliformes</taxon>
        <taxon>Anguillidae</taxon>
        <taxon>Anguilla</taxon>
    </lineage>
</organism>
<sequence length="41" mass="4722">MLQCQFLATRGSQIYGLTCPAMIEPIYFFAFLNQFNTDSQL</sequence>
<reference evidence="1" key="1">
    <citation type="submission" date="2014-11" db="EMBL/GenBank/DDBJ databases">
        <authorList>
            <person name="Amaro Gonzalez C."/>
        </authorList>
    </citation>
    <scope>NUCLEOTIDE SEQUENCE</scope>
</reference>
<dbReference type="EMBL" id="GBXM01053456">
    <property type="protein sequence ID" value="JAH55121.1"/>
    <property type="molecule type" value="Transcribed_RNA"/>
</dbReference>
<evidence type="ECO:0000313" key="1">
    <source>
        <dbReference type="EMBL" id="JAH55121.1"/>
    </source>
</evidence>
<accession>A0A0E9TNE0</accession>
<proteinExistence type="predicted"/>
<name>A0A0E9TNE0_ANGAN</name>
<reference evidence="1" key="2">
    <citation type="journal article" date="2015" name="Fish Shellfish Immunol.">
        <title>Early steps in the European eel (Anguilla anguilla)-Vibrio vulnificus interaction in the gills: Role of the RtxA13 toxin.</title>
        <authorList>
            <person name="Callol A."/>
            <person name="Pajuelo D."/>
            <person name="Ebbesson L."/>
            <person name="Teles M."/>
            <person name="MacKenzie S."/>
            <person name="Amaro C."/>
        </authorList>
    </citation>
    <scope>NUCLEOTIDE SEQUENCE</scope>
</reference>
<dbReference type="AlphaFoldDB" id="A0A0E9TNE0"/>
<protein>
    <submittedName>
        <fullName evidence="1">Uncharacterized protein</fullName>
    </submittedName>
</protein>